<name>A0A2T7P6Y0_POMCA</name>
<evidence type="ECO:0000313" key="4">
    <source>
        <dbReference type="Proteomes" id="UP000245119"/>
    </source>
</evidence>
<reference evidence="3 4" key="1">
    <citation type="submission" date="2018-04" db="EMBL/GenBank/DDBJ databases">
        <title>The genome of golden apple snail Pomacea canaliculata provides insight into stress tolerance and invasive adaptation.</title>
        <authorList>
            <person name="Liu C."/>
            <person name="Liu B."/>
            <person name="Ren Y."/>
            <person name="Zhang Y."/>
            <person name="Wang H."/>
            <person name="Li S."/>
            <person name="Jiang F."/>
            <person name="Yin L."/>
            <person name="Zhang G."/>
            <person name="Qian W."/>
            <person name="Fan W."/>
        </authorList>
    </citation>
    <scope>NUCLEOTIDE SEQUENCE [LARGE SCALE GENOMIC DNA]</scope>
    <source>
        <strain evidence="3">SZHN2017</strain>
        <tissue evidence="3">Muscle</tissue>
    </source>
</reference>
<comment type="caution">
    <text evidence="3">The sequence shown here is derived from an EMBL/GenBank/DDBJ whole genome shotgun (WGS) entry which is preliminary data.</text>
</comment>
<dbReference type="EMBL" id="PZQS01000006">
    <property type="protein sequence ID" value="PVD29182.1"/>
    <property type="molecule type" value="Genomic_DNA"/>
</dbReference>
<dbReference type="CDD" id="cd22823">
    <property type="entry name" value="Gal_Rha_Lectin"/>
    <property type="match status" value="1"/>
</dbReference>
<sequence>MQQACCEGCRLGKEGVLAPLWAAETKVSNACYSTGTCGHHYLSCGPDETIHLVALSYGFKPSSTFTSQGCQALLTNCDANVSTAACCQYDNNNDCLRSYSKDNQDKFHQKCDGQGDCTLPAAYSYGGCDAMDASGLNHASSFSLIQYKCERMYTEMSTSQTSTETRPLESLSTKESQEGSSVSSAPLVTPCDTCTTHSHEQTQETGQKTGKYDVLQLAIGVSVGAGLGVVALIIIACVCWIRIRRKPLPLNAITMRQADSRSVSDRTSTTRTLGSHRPSSAWSLPYSALETDTDIIQSSHPDSVYSVPTDMLSSVSSFNYSAFLNNVGIGGGHVSSPRETVPNVVNGVLLLPAGDGIIVNEILSMAQKSHGMVPTQEVPYQQENKNKQCCFHLVSDDRDLASRA</sequence>
<feature type="region of interest" description="Disordered" evidence="1">
    <location>
        <begin position="257"/>
        <end position="280"/>
    </location>
</feature>
<gene>
    <name evidence="3" type="ORF">C0Q70_11779</name>
</gene>
<protein>
    <submittedName>
        <fullName evidence="3">Uncharacterized protein</fullName>
    </submittedName>
</protein>
<keyword evidence="2" id="KW-1133">Transmembrane helix</keyword>
<evidence type="ECO:0000313" key="3">
    <source>
        <dbReference type="EMBL" id="PVD29182.1"/>
    </source>
</evidence>
<proteinExistence type="predicted"/>
<dbReference type="Proteomes" id="UP000245119">
    <property type="component" value="Linkage Group LG6"/>
</dbReference>
<organism evidence="3 4">
    <name type="scientific">Pomacea canaliculata</name>
    <name type="common">Golden apple snail</name>
    <dbReference type="NCBI Taxonomy" id="400727"/>
    <lineage>
        <taxon>Eukaryota</taxon>
        <taxon>Metazoa</taxon>
        <taxon>Spiralia</taxon>
        <taxon>Lophotrochozoa</taxon>
        <taxon>Mollusca</taxon>
        <taxon>Gastropoda</taxon>
        <taxon>Caenogastropoda</taxon>
        <taxon>Architaenioglossa</taxon>
        <taxon>Ampullarioidea</taxon>
        <taxon>Ampullariidae</taxon>
        <taxon>Pomacea</taxon>
    </lineage>
</organism>
<evidence type="ECO:0000256" key="2">
    <source>
        <dbReference type="SAM" id="Phobius"/>
    </source>
</evidence>
<keyword evidence="4" id="KW-1185">Reference proteome</keyword>
<feature type="region of interest" description="Disordered" evidence="1">
    <location>
        <begin position="158"/>
        <end position="187"/>
    </location>
</feature>
<accession>A0A2T7P6Y0</accession>
<evidence type="ECO:0000256" key="1">
    <source>
        <dbReference type="SAM" id="MobiDB-lite"/>
    </source>
</evidence>
<keyword evidence="2" id="KW-0472">Membrane</keyword>
<dbReference type="AlphaFoldDB" id="A0A2T7P6Y0"/>
<feature type="compositionally biased region" description="Polar residues" evidence="1">
    <location>
        <begin position="170"/>
        <end position="187"/>
    </location>
</feature>
<feature type="transmembrane region" description="Helical" evidence="2">
    <location>
        <begin position="217"/>
        <end position="241"/>
    </location>
</feature>
<keyword evidence="2" id="KW-0812">Transmembrane</keyword>